<gene>
    <name evidence="2" type="ORF">Din_043954</name>
</gene>
<feature type="region of interest" description="Disordered" evidence="1">
    <location>
        <begin position="157"/>
        <end position="185"/>
    </location>
</feature>
<feature type="region of interest" description="Disordered" evidence="1">
    <location>
        <begin position="1"/>
        <end position="31"/>
    </location>
</feature>
<name>A0A5B7C591_DAVIN</name>
<reference evidence="2" key="1">
    <citation type="submission" date="2019-08" db="EMBL/GenBank/DDBJ databases">
        <title>Reference gene set and small RNA set construction with multiple tissues from Davidia involucrata Baill.</title>
        <authorList>
            <person name="Yang H."/>
            <person name="Zhou C."/>
            <person name="Li G."/>
            <person name="Wang J."/>
            <person name="Gao P."/>
            <person name="Wang M."/>
            <person name="Wang R."/>
            <person name="Zhao Y."/>
        </authorList>
    </citation>
    <scope>NUCLEOTIDE SEQUENCE</scope>
    <source>
        <tissue evidence="2">Mixed with DoveR01_LX</tissue>
    </source>
</reference>
<feature type="compositionally biased region" description="Polar residues" evidence="1">
    <location>
        <begin position="157"/>
        <end position="176"/>
    </location>
</feature>
<dbReference type="EMBL" id="GHES01043954">
    <property type="protein sequence ID" value="MPA74513.1"/>
    <property type="molecule type" value="Transcribed_RNA"/>
</dbReference>
<dbReference type="AlphaFoldDB" id="A0A5B7C591"/>
<protein>
    <submittedName>
        <fullName evidence="2">Uncharacterized protein</fullName>
    </submittedName>
</protein>
<accession>A0A5B7C591</accession>
<sequence>MVPDMATDAPPVPEEQFMVPPQAAETDNPNPLLSLDLSLKSDFEPKEAASHVMVEEAKETVTPSDEIPPVVPAFFPAFLPVPFPFPFPLWLSNADPPEEERGVETSHHQVLKPIPVFTKEPVNVDELGGMSQLSLGETETGHSKPSPLSLKLLGAPSRQSAFHASTPANGPTQSKQFDWGEVIGV</sequence>
<evidence type="ECO:0000256" key="1">
    <source>
        <dbReference type="SAM" id="MobiDB-lite"/>
    </source>
</evidence>
<proteinExistence type="predicted"/>
<evidence type="ECO:0000313" key="2">
    <source>
        <dbReference type="EMBL" id="MPA74513.1"/>
    </source>
</evidence>
<organism evidence="2">
    <name type="scientific">Davidia involucrata</name>
    <name type="common">Dove tree</name>
    <dbReference type="NCBI Taxonomy" id="16924"/>
    <lineage>
        <taxon>Eukaryota</taxon>
        <taxon>Viridiplantae</taxon>
        <taxon>Streptophyta</taxon>
        <taxon>Embryophyta</taxon>
        <taxon>Tracheophyta</taxon>
        <taxon>Spermatophyta</taxon>
        <taxon>Magnoliopsida</taxon>
        <taxon>eudicotyledons</taxon>
        <taxon>Gunneridae</taxon>
        <taxon>Pentapetalae</taxon>
        <taxon>asterids</taxon>
        <taxon>Cornales</taxon>
        <taxon>Nyssaceae</taxon>
        <taxon>Davidia</taxon>
    </lineage>
</organism>